<evidence type="ECO:0000313" key="2">
    <source>
        <dbReference type="EMBL" id="MDT7043038.1"/>
    </source>
</evidence>
<dbReference type="InterPro" id="IPR021796">
    <property type="entry name" value="Tll0287-like_dom"/>
</dbReference>
<keyword evidence="3" id="KW-1185">Reference proteome</keyword>
<evidence type="ECO:0000313" key="3">
    <source>
        <dbReference type="Proteomes" id="UP001250932"/>
    </source>
</evidence>
<dbReference type="RefSeq" id="WP_313833518.1">
    <property type="nucleotide sequence ID" value="NZ_JAQOUE010000001.1"/>
</dbReference>
<name>A0ABU3K9G9_9BACT</name>
<protein>
    <submittedName>
        <fullName evidence="2">DUF3365 domain-containing protein</fullName>
    </submittedName>
</protein>
<evidence type="ECO:0000259" key="1">
    <source>
        <dbReference type="Pfam" id="PF11845"/>
    </source>
</evidence>
<gene>
    <name evidence="2" type="ORF">PPG34_11790</name>
</gene>
<accession>A0ABU3K9G9</accession>
<dbReference type="Proteomes" id="UP001250932">
    <property type="component" value="Unassembled WGS sequence"/>
</dbReference>
<reference evidence="2 3" key="1">
    <citation type="journal article" date="2023" name="ISME J.">
        <title>Cultivation and genomic characterization of novel and ubiquitous marine nitrite-oxidizing bacteria from the Nitrospirales.</title>
        <authorList>
            <person name="Mueller A.J."/>
            <person name="Daebeler A."/>
            <person name="Herbold C.W."/>
            <person name="Kirkegaard R.H."/>
            <person name="Daims H."/>
        </authorList>
    </citation>
    <scope>NUCLEOTIDE SEQUENCE [LARGE SCALE GENOMIC DNA]</scope>
    <source>
        <strain evidence="2 3">EB</strain>
    </source>
</reference>
<comment type="caution">
    <text evidence="2">The sequence shown here is derived from an EMBL/GenBank/DDBJ whole genome shotgun (WGS) entry which is preliminary data.</text>
</comment>
<feature type="domain" description="Tll0287-like" evidence="1">
    <location>
        <begin position="49"/>
        <end position="200"/>
    </location>
</feature>
<proteinExistence type="predicted"/>
<dbReference type="Pfam" id="PF11845">
    <property type="entry name" value="Tll0287-like"/>
    <property type="match status" value="1"/>
</dbReference>
<dbReference type="EMBL" id="JAQOUE010000001">
    <property type="protein sequence ID" value="MDT7043038.1"/>
    <property type="molecule type" value="Genomic_DNA"/>
</dbReference>
<organism evidence="2 3">
    <name type="scientific">Candidatus Nitronereus thalassa</name>
    <dbReference type="NCBI Taxonomy" id="3020898"/>
    <lineage>
        <taxon>Bacteria</taxon>
        <taxon>Pseudomonadati</taxon>
        <taxon>Nitrospirota</taxon>
        <taxon>Nitrospiria</taxon>
        <taxon>Nitrospirales</taxon>
        <taxon>Nitrospiraceae</taxon>
        <taxon>Candidatus Nitronereus</taxon>
    </lineage>
</organism>
<sequence length="203" mass="23067">MKKWLNHKVFLEVVLVVMLVGMSLNLSHGEKSSSESNHQMKGISPERVADFVHDIVEADRTVYSTFIVERLQKKNILHASEHWENQDALPLPAQLLQKAGKLVAEKGRGIRYRLVSMWPIYERNGPVTEFEREGLQAVSDNPNKPFTGVITSGKLRYYQAIYADKAITKACVECHNTHRLSPKRDFQLNDVMGAIVITIPLDE</sequence>